<dbReference type="PROSITE" id="PS51755">
    <property type="entry name" value="OMPR_PHOB"/>
    <property type="match status" value="1"/>
</dbReference>
<sequence length="697" mass="78583">MRFVFGDVEIDTAQVKLTKHGLPVECEPRVFELLVYLCQHPQEAISRAELVEQVWGGRIVSDAAINRAVGELRKLVEDKPSTPCWIKTVSKVGYQLTVTPVQIDDQFSADNTIDLSKQNTTSIPQESESLTNASLMNERDGQYLLIFRSRLFWLALLLAAIATIYLLFPPTNKPEGVLSRQPVTSLMGSAFNSFYQAKSSKLVFLYKADKDANAQIYMQTGSELPQQISHDEFYYTDVLYGPDGYLYASRLDNLQQRSCEIIRIDPDDKEITILLSCGQRVVTPLVFDEKYRRLIYRSRPTISEPYALYSFQLDSGARKQITLPEQKGNNLGDYIFSLSPDSQTLAVIEYRSDDVDQLKLIDLSDNQVIAKYSFLDRVSGLYWRSDTLILGANNDGLYEFNLDSKSIVALESSDQFGRLSQGFDPESVLTERGQVTINIFAFYRDKDELSSLTASSGVSYGIVLGHRSNIFAFISDRSGEKIIYIKPENGADFSSEFIEPIDHVSAMAWSPKDESLVASINNGLYLYSLADGKWSRLAEEFTQVHHVAFAKESVLFSAEVNGQWNIWQLSLTDGVTKQITTQGGYSVQGDDDKVLFTKFNQAGLYQLDSITGKESVLIPNFPIAGWRHWQLSNNRLYYLLGTEYKELALESGNTTLIHRFKGRAPLSCKMAYLGEFFACDVTERSSSNIWQLNLPPS</sequence>
<organism evidence="5 6">
    <name type="scientific">Shewanella hanedai</name>
    <name type="common">Alteromonas hanedai</name>
    <dbReference type="NCBI Taxonomy" id="25"/>
    <lineage>
        <taxon>Bacteria</taxon>
        <taxon>Pseudomonadati</taxon>
        <taxon>Pseudomonadota</taxon>
        <taxon>Gammaproteobacteria</taxon>
        <taxon>Alteromonadales</taxon>
        <taxon>Shewanellaceae</taxon>
        <taxon>Shewanella</taxon>
    </lineage>
</organism>
<dbReference type="Gene3D" id="1.10.10.10">
    <property type="entry name" value="Winged helix-like DNA-binding domain superfamily/Winged helix DNA-binding domain"/>
    <property type="match status" value="1"/>
</dbReference>
<dbReference type="InterPro" id="IPR011042">
    <property type="entry name" value="6-blade_b-propeller_TolB-like"/>
</dbReference>
<dbReference type="SUPFAM" id="SSF82171">
    <property type="entry name" value="DPP6 N-terminal domain-like"/>
    <property type="match status" value="1"/>
</dbReference>
<dbReference type="InterPro" id="IPR001867">
    <property type="entry name" value="OmpR/PhoB-type_DNA-bd"/>
</dbReference>
<evidence type="ECO:0000259" key="4">
    <source>
        <dbReference type="PROSITE" id="PS51755"/>
    </source>
</evidence>
<dbReference type="EMBL" id="VKGK01000021">
    <property type="protein sequence ID" value="TRY13214.1"/>
    <property type="molecule type" value="Genomic_DNA"/>
</dbReference>
<evidence type="ECO:0000256" key="1">
    <source>
        <dbReference type="ARBA" id="ARBA00023125"/>
    </source>
</evidence>
<feature type="domain" description="OmpR/PhoB-type" evidence="4">
    <location>
        <begin position="1"/>
        <end position="98"/>
    </location>
</feature>
<dbReference type="RefSeq" id="WP_144041244.1">
    <property type="nucleotide sequence ID" value="NZ_BMPL01000018.1"/>
</dbReference>
<dbReference type="Pfam" id="PF00486">
    <property type="entry name" value="Trans_reg_C"/>
    <property type="match status" value="1"/>
</dbReference>
<dbReference type="OrthoDB" id="5900874at2"/>
<evidence type="ECO:0000313" key="6">
    <source>
        <dbReference type="Proteomes" id="UP000318126"/>
    </source>
</evidence>
<dbReference type="GO" id="GO:0000160">
    <property type="term" value="P:phosphorelay signal transduction system"/>
    <property type="evidence" value="ECO:0007669"/>
    <property type="project" value="InterPro"/>
</dbReference>
<gene>
    <name evidence="5" type="ORF">FN961_16310</name>
</gene>
<keyword evidence="3" id="KW-1133">Transmembrane helix</keyword>
<dbReference type="InterPro" id="IPR016032">
    <property type="entry name" value="Sig_transdc_resp-reg_C-effctor"/>
</dbReference>
<keyword evidence="3" id="KW-0472">Membrane</keyword>
<evidence type="ECO:0000256" key="3">
    <source>
        <dbReference type="SAM" id="Phobius"/>
    </source>
</evidence>
<keyword evidence="6" id="KW-1185">Reference proteome</keyword>
<dbReference type="Proteomes" id="UP000318126">
    <property type="component" value="Unassembled WGS sequence"/>
</dbReference>
<dbReference type="InterPro" id="IPR036388">
    <property type="entry name" value="WH-like_DNA-bd_sf"/>
</dbReference>
<evidence type="ECO:0000256" key="2">
    <source>
        <dbReference type="PROSITE-ProRule" id="PRU01091"/>
    </source>
</evidence>
<dbReference type="Gene3D" id="2.120.10.30">
    <property type="entry name" value="TolB, C-terminal domain"/>
    <property type="match status" value="1"/>
</dbReference>
<dbReference type="CDD" id="cd00383">
    <property type="entry name" value="trans_reg_C"/>
    <property type="match status" value="1"/>
</dbReference>
<protein>
    <recommendedName>
        <fullName evidence="4">OmpR/PhoB-type domain-containing protein</fullName>
    </recommendedName>
</protein>
<dbReference type="GO" id="GO:0003677">
    <property type="term" value="F:DNA binding"/>
    <property type="evidence" value="ECO:0007669"/>
    <property type="project" value="UniProtKB-UniRule"/>
</dbReference>
<dbReference type="AlphaFoldDB" id="A0A553JL83"/>
<dbReference type="SUPFAM" id="SSF69304">
    <property type="entry name" value="Tricorn protease N-terminal domain"/>
    <property type="match status" value="1"/>
</dbReference>
<dbReference type="SUPFAM" id="SSF46894">
    <property type="entry name" value="C-terminal effector domain of the bipartite response regulators"/>
    <property type="match status" value="1"/>
</dbReference>
<accession>A0A553JL83</accession>
<keyword evidence="1 2" id="KW-0238">DNA-binding</keyword>
<proteinExistence type="predicted"/>
<dbReference type="GO" id="GO:0006355">
    <property type="term" value="P:regulation of DNA-templated transcription"/>
    <property type="evidence" value="ECO:0007669"/>
    <property type="project" value="InterPro"/>
</dbReference>
<dbReference type="PANTHER" id="PTHR36842">
    <property type="entry name" value="PROTEIN TOLB HOMOLOG"/>
    <property type="match status" value="1"/>
</dbReference>
<feature type="transmembrane region" description="Helical" evidence="3">
    <location>
        <begin position="151"/>
        <end position="168"/>
    </location>
</feature>
<dbReference type="PANTHER" id="PTHR36842:SF1">
    <property type="entry name" value="PROTEIN TOLB"/>
    <property type="match status" value="1"/>
</dbReference>
<comment type="caution">
    <text evidence="5">The sequence shown here is derived from an EMBL/GenBank/DDBJ whole genome shotgun (WGS) entry which is preliminary data.</text>
</comment>
<feature type="DNA-binding region" description="OmpR/PhoB-type" evidence="2">
    <location>
        <begin position="1"/>
        <end position="98"/>
    </location>
</feature>
<evidence type="ECO:0000313" key="5">
    <source>
        <dbReference type="EMBL" id="TRY13214.1"/>
    </source>
</evidence>
<name>A0A553JL83_SHEHA</name>
<reference evidence="6" key="1">
    <citation type="submission" date="2019-07" db="EMBL/GenBank/DDBJ databases">
        <title>Shewanella sp. YLB-08 draft genomic sequence.</title>
        <authorList>
            <person name="Yu L."/>
        </authorList>
    </citation>
    <scope>NUCLEOTIDE SEQUENCE [LARGE SCALE GENOMIC DNA]</scope>
    <source>
        <strain evidence="6">JCM 20706</strain>
    </source>
</reference>
<dbReference type="SMART" id="SM00862">
    <property type="entry name" value="Trans_reg_C"/>
    <property type="match status" value="1"/>
</dbReference>
<keyword evidence="3" id="KW-0812">Transmembrane</keyword>